<accession>A0ABT3YHW4</accession>
<dbReference type="InterPro" id="IPR016181">
    <property type="entry name" value="Acyl_CoA_acyltransferase"/>
</dbReference>
<proteinExistence type="predicted"/>
<protein>
    <submittedName>
        <fullName evidence="2">GNAT family N-acetyltransferase</fullName>
        <ecNumber evidence="2">2.3.1.-</ecNumber>
    </submittedName>
</protein>
<dbReference type="EMBL" id="JAOVZQ010000001">
    <property type="protein sequence ID" value="MCY0095403.1"/>
    <property type="molecule type" value="Genomic_DNA"/>
</dbReference>
<dbReference type="Gene3D" id="3.40.630.30">
    <property type="match status" value="1"/>
</dbReference>
<evidence type="ECO:0000313" key="2">
    <source>
        <dbReference type="EMBL" id="MCY0095403.1"/>
    </source>
</evidence>
<feature type="domain" description="N-acetyltransferase" evidence="1">
    <location>
        <begin position="12"/>
        <end position="162"/>
    </location>
</feature>
<dbReference type="InterPro" id="IPR000182">
    <property type="entry name" value="GNAT_dom"/>
</dbReference>
<comment type="caution">
    <text evidence="2">The sequence shown here is derived from an EMBL/GenBank/DDBJ whole genome shotgun (WGS) entry which is preliminary data.</text>
</comment>
<name>A0ABT3YHW4_9HYPH</name>
<evidence type="ECO:0000313" key="3">
    <source>
        <dbReference type="Proteomes" id="UP001081283"/>
    </source>
</evidence>
<organism evidence="2 3">
    <name type="scientific">Hoeflea ulvae</name>
    <dbReference type="NCBI Taxonomy" id="2983764"/>
    <lineage>
        <taxon>Bacteria</taxon>
        <taxon>Pseudomonadati</taxon>
        <taxon>Pseudomonadota</taxon>
        <taxon>Alphaproteobacteria</taxon>
        <taxon>Hyphomicrobiales</taxon>
        <taxon>Rhizobiaceae</taxon>
        <taxon>Hoeflea</taxon>
    </lineage>
</organism>
<reference evidence="2" key="1">
    <citation type="submission" date="2022-10" db="EMBL/GenBank/DDBJ databases">
        <title>Hoeflea sp. J2-29, isolated from marine algae.</title>
        <authorList>
            <person name="Kristyanto S."/>
            <person name="Kim J.M."/>
            <person name="Jeon C.O."/>
        </authorList>
    </citation>
    <scope>NUCLEOTIDE SEQUENCE</scope>
    <source>
        <strain evidence="2">J2-29</strain>
    </source>
</reference>
<dbReference type="EC" id="2.3.1.-" evidence="2"/>
<keyword evidence="2" id="KW-0012">Acyltransferase</keyword>
<keyword evidence="2" id="KW-0808">Transferase</keyword>
<dbReference type="SUPFAM" id="SSF55729">
    <property type="entry name" value="Acyl-CoA N-acyltransferases (Nat)"/>
    <property type="match status" value="1"/>
</dbReference>
<dbReference type="Pfam" id="PF00583">
    <property type="entry name" value="Acetyltransf_1"/>
    <property type="match status" value="1"/>
</dbReference>
<dbReference type="PROSITE" id="PS51186">
    <property type="entry name" value="GNAT"/>
    <property type="match status" value="1"/>
</dbReference>
<gene>
    <name evidence="2" type="ORF">OEG82_15460</name>
</gene>
<sequence length="171" mass="18201">MPGSTPSLVESLSIRPARPGDVAELVELLNRIIELGGTTAIEEPLTEADFALWFLSGPDCVACHVAVMPDVRIAGFQALAKPGHLPDGWVDVATFTRRPRVPGVGSALFPVTRDHARSAGFTTINATIRADNTGGLAYYGKLGFVDYSVAQGVPLRDGTPVDRISRRYALG</sequence>
<dbReference type="GO" id="GO:0016746">
    <property type="term" value="F:acyltransferase activity"/>
    <property type="evidence" value="ECO:0007669"/>
    <property type="project" value="UniProtKB-KW"/>
</dbReference>
<keyword evidence="3" id="KW-1185">Reference proteome</keyword>
<evidence type="ECO:0000259" key="1">
    <source>
        <dbReference type="PROSITE" id="PS51186"/>
    </source>
</evidence>
<dbReference type="Proteomes" id="UP001081283">
    <property type="component" value="Unassembled WGS sequence"/>
</dbReference>